<accession>A0AAV3YPL4</accession>
<organism evidence="2 3">
    <name type="scientific">Plakobranchus ocellatus</name>
    <dbReference type="NCBI Taxonomy" id="259542"/>
    <lineage>
        <taxon>Eukaryota</taxon>
        <taxon>Metazoa</taxon>
        <taxon>Spiralia</taxon>
        <taxon>Lophotrochozoa</taxon>
        <taxon>Mollusca</taxon>
        <taxon>Gastropoda</taxon>
        <taxon>Heterobranchia</taxon>
        <taxon>Euthyneura</taxon>
        <taxon>Panpulmonata</taxon>
        <taxon>Sacoglossa</taxon>
        <taxon>Placobranchoidea</taxon>
        <taxon>Plakobranchidae</taxon>
        <taxon>Plakobranchus</taxon>
    </lineage>
</organism>
<protein>
    <submittedName>
        <fullName evidence="2">Uncharacterized protein</fullName>
    </submittedName>
</protein>
<sequence length="118" mass="13358">MQTHRQDGEEGAEQGGQERNPNAAAELPAKRRSPYDDKCRMCGERGRESHKRPHDERSRMCQKQGRHSPRNLHSESSHTCGYRERCKCNGSQRVIEVTKTGVERGIDVTIAGVQSVKE</sequence>
<feature type="region of interest" description="Disordered" evidence="1">
    <location>
        <begin position="1"/>
        <end position="77"/>
    </location>
</feature>
<comment type="caution">
    <text evidence="2">The sequence shown here is derived from an EMBL/GenBank/DDBJ whole genome shotgun (WGS) entry which is preliminary data.</text>
</comment>
<dbReference type="AlphaFoldDB" id="A0AAV3YPL4"/>
<name>A0AAV3YPL4_9GAST</name>
<dbReference type="Proteomes" id="UP000735302">
    <property type="component" value="Unassembled WGS sequence"/>
</dbReference>
<reference evidence="2 3" key="1">
    <citation type="journal article" date="2021" name="Elife">
        <title>Chloroplast acquisition without the gene transfer in kleptoplastic sea slugs, Plakobranchus ocellatus.</title>
        <authorList>
            <person name="Maeda T."/>
            <person name="Takahashi S."/>
            <person name="Yoshida T."/>
            <person name="Shimamura S."/>
            <person name="Takaki Y."/>
            <person name="Nagai Y."/>
            <person name="Toyoda A."/>
            <person name="Suzuki Y."/>
            <person name="Arimoto A."/>
            <person name="Ishii H."/>
            <person name="Satoh N."/>
            <person name="Nishiyama T."/>
            <person name="Hasebe M."/>
            <person name="Maruyama T."/>
            <person name="Minagawa J."/>
            <person name="Obokata J."/>
            <person name="Shigenobu S."/>
        </authorList>
    </citation>
    <scope>NUCLEOTIDE SEQUENCE [LARGE SCALE GENOMIC DNA]</scope>
</reference>
<evidence type="ECO:0000256" key="1">
    <source>
        <dbReference type="SAM" id="MobiDB-lite"/>
    </source>
</evidence>
<evidence type="ECO:0000313" key="2">
    <source>
        <dbReference type="EMBL" id="GFN85084.1"/>
    </source>
</evidence>
<evidence type="ECO:0000313" key="3">
    <source>
        <dbReference type="Proteomes" id="UP000735302"/>
    </source>
</evidence>
<gene>
    <name evidence="2" type="ORF">PoB_001159000</name>
</gene>
<proteinExistence type="predicted"/>
<feature type="compositionally biased region" description="Basic and acidic residues" evidence="1">
    <location>
        <begin position="33"/>
        <end position="59"/>
    </location>
</feature>
<keyword evidence="3" id="KW-1185">Reference proteome</keyword>
<dbReference type="EMBL" id="BLXT01001362">
    <property type="protein sequence ID" value="GFN85084.1"/>
    <property type="molecule type" value="Genomic_DNA"/>
</dbReference>